<evidence type="ECO:0000313" key="2">
    <source>
        <dbReference type="Proteomes" id="UP001226867"/>
    </source>
</evidence>
<keyword evidence="2" id="KW-1185">Reference proteome</keyword>
<dbReference type="RefSeq" id="WP_307692361.1">
    <property type="nucleotide sequence ID" value="NZ_JAUSRO010000020.1"/>
</dbReference>
<reference evidence="1 2" key="1">
    <citation type="submission" date="2023-07" db="EMBL/GenBank/DDBJ databases">
        <title>Sorghum-associated microbial communities from plants grown in Nebraska, USA.</title>
        <authorList>
            <person name="Schachtman D."/>
        </authorList>
    </citation>
    <scope>NUCLEOTIDE SEQUENCE [LARGE SCALE GENOMIC DNA]</scope>
    <source>
        <strain evidence="1 2">DS1607</strain>
    </source>
</reference>
<dbReference type="EMBL" id="JAUSRO010000020">
    <property type="protein sequence ID" value="MDP9902625.1"/>
    <property type="molecule type" value="Genomic_DNA"/>
</dbReference>
<gene>
    <name evidence="1" type="ORF">J2W36_004902</name>
</gene>
<name>A0ABT9SE31_9BURK</name>
<protein>
    <recommendedName>
        <fullName evidence="3">RNA polymerase sigma factor 70 region 4 type 2 domain-containing protein</fullName>
    </recommendedName>
</protein>
<comment type="caution">
    <text evidence="1">The sequence shown here is derived from an EMBL/GenBank/DDBJ whole genome shotgun (WGS) entry which is preliminary data.</text>
</comment>
<evidence type="ECO:0008006" key="3">
    <source>
        <dbReference type="Google" id="ProtNLM"/>
    </source>
</evidence>
<evidence type="ECO:0000313" key="1">
    <source>
        <dbReference type="EMBL" id="MDP9902625.1"/>
    </source>
</evidence>
<organism evidence="1 2">
    <name type="scientific">Variovorax ginsengisoli</name>
    <dbReference type="NCBI Taxonomy" id="363844"/>
    <lineage>
        <taxon>Bacteria</taxon>
        <taxon>Pseudomonadati</taxon>
        <taxon>Pseudomonadota</taxon>
        <taxon>Betaproteobacteria</taxon>
        <taxon>Burkholderiales</taxon>
        <taxon>Comamonadaceae</taxon>
        <taxon>Variovorax</taxon>
    </lineage>
</organism>
<dbReference type="Proteomes" id="UP001226867">
    <property type="component" value="Unassembled WGS sequence"/>
</dbReference>
<proteinExistence type="predicted"/>
<accession>A0ABT9SE31</accession>
<sequence length="123" mass="13878">MQLRLNNWALWKAREAGGGLGFASQSAFLGQFDGDRYREARIPVDEVDASLTNEAVEALKPGREHLYTTLQCIYPLAMTAREAARHCGVAESTIKARLDQADLALTLWLRDRREAREKRSFPT</sequence>